<evidence type="ECO:0000313" key="2">
    <source>
        <dbReference type="Proteomes" id="UP000234254"/>
    </source>
</evidence>
<dbReference type="OrthoDB" id="5229017at2759"/>
<dbReference type="Proteomes" id="UP000234254">
    <property type="component" value="Unassembled WGS sequence"/>
</dbReference>
<dbReference type="VEuPathDB" id="FungiDB:P168DRAFT_324661"/>
<sequence length="398" mass="45628">MDDHTFEVPIMLSAERNLTYEDISKLNPFYDDYRTLWNASPEAPASAVSSNTSSRSSSLRSVRSRIESYSYSPELETPPLRIRPGARATAPKAPGLVLHDGNQYKPTYDSHHRPTRSHVAVVDFNLDKPLPPIDETRLCKEDLLALDLVDSSVKQRFSSHKKLFGVDGWLGDLRDEPVQKPKFKTFRDLRKKIKDHVEEIAGDVKNYPKQFNFHHDTQRMTIVPKPSIPISLDPLTQAKLYSDLEVIVCVSANRFLVEQYNDGHLSKESIKKTINFWYSKNRPQVAEFQFDQATQRRLIMLNIRALKFHGESTANPVLIHSNLHNWKAIVKEMSVRTFCSPDSVIRKHMYDIHKLLNMLGAPVATFLAFEDLQMETLLLMKQRLSEKNSAKRGSNTLV</sequence>
<accession>A0A2I1DBJ1</accession>
<gene>
    <name evidence="1" type="ORF">P168DRAFT_324661</name>
</gene>
<reference evidence="1" key="1">
    <citation type="submission" date="2016-12" db="EMBL/GenBank/DDBJ databases">
        <title>The genomes of Aspergillus section Nigri reveals drivers in fungal speciation.</title>
        <authorList>
            <consortium name="DOE Joint Genome Institute"/>
            <person name="Vesth T.C."/>
            <person name="Nybo J."/>
            <person name="Theobald S."/>
            <person name="Brandl J."/>
            <person name="Frisvad J.C."/>
            <person name="Nielsen K.F."/>
            <person name="Lyhne E.K."/>
            <person name="Kogle M.E."/>
            <person name="Kuo A."/>
            <person name="Riley R."/>
            <person name="Clum A."/>
            <person name="Nolan M."/>
            <person name="Lipzen A."/>
            <person name="Salamov A."/>
            <person name="Henrissat B."/>
            <person name="Wiebenga A."/>
            <person name="De vries R.P."/>
            <person name="Grigoriev I.V."/>
            <person name="Mortensen U.H."/>
            <person name="Andersen M.R."/>
            <person name="Baker S.E."/>
        </authorList>
    </citation>
    <scope>NUCLEOTIDE SEQUENCE</scope>
    <source>
        <strain evidence="1">IBT 28561</strain>
    </source>
</reference>
<dbReference type="EMBL" id="MSFM01000002">
    <property type="protein sequence ID" value="PKY07235.1"/>
    <property type="molecule type" value="Genomic_DNA"/>
</dbReference>
<proteinExistence type="predicted"/>
<organism evidence="1 2">
    <name type="scientific">Aspergillus campestris (strain IBT 28561)</name>
    <dbReference type="NCBI Taxonomy" id="1392248"/>
    <lineage>
        <taxon>Eukaryota</taxon>
        <taxon>Fungi</taxon>
        <taxon>Dikarya</taxon>
        <taxon>Ascomycota</taxon>
        <taxon>Pezizomycotina</taxon>
        <taxon>Eurotiomycetes</taxon>
        <taxon>Eurotiomycetidae</taxon>
        <taxon>Eurotiales</taxon>
        <taxon>Aspergillaceae</taxon>
        <taxon>Aspergillus</taxon>
        <taxon>Aspergillus subgen. Circumdati</taxon>
    </lineage>
</organism>
<dbReference type="AlphaFoldDB" id="A0A2I1DBJ1"/>
<dbReference type="GeneID" id="36548399"/>
<keyword evidence="2" id="KW-1185">Reference proteome</keyword>
<evidence type="ECO:0000313" key="1">
    <source>
        <dbReference type="EMBL" id="PKY07235.1"/>
    </source>
</evidence>
<comment type="caution">
    <text evidence="1">The sequence shown here is derived from an EMBL/GenBank/DDBJ whole genome shotgun (WGS) entry which is preliminary data.</text>
</comment>
<dbReference type="RefSeq" id="XP_024695829.1">
    <property type="nucleotide sequence ID" value="XM_024840875.1"/>
</dbReference>
<name>A0A2I1DBJ1_ASPC2</name>
<protein>
    <submittedName>
        <fullName evidence="1">Uncharacterized protein</fullName>
    </submittedName>
</protein>